<keyword evidence="1" id="KW-1133">Transmembrane helix</keyword>
<keyword evidence="1" id="KW-0812">Transmembrane</keyword>
<name>A0A3R9M8P3_9BACT</name>
<feature type="transmembrane region" description="Helical" evidence="1">
    <location>
        <begin position="68"/>
        <end position="87"/>
    </location>
</feature>
<dbReference type="RefSeq" id="WP_125429307.1">
    <property type="nucleotide sequence ID" value="NZ_RWIS01000006.1"/>
</dbReference>
<feature type="transmembrane region" description="Helical" evidence="1">
    <location>
        <begin position="42"/>
        <end position="62"/>
    </location>
</feature>
<dbReference type="AlphaFoldDB" id="A0A3R9M8P3"/>
<feature type="transmembrane region" description="Helical" evidence="1">
    <location>
        <begin position="12"/>
        <end position="30"/>
    </location>
</feature>
<evidence type="ECO:0000313" key="2">
    <source>
        <dbReference type="EMBL" id="RSK33054.1"/>
    </source>
</evidence>
<protein>
    <submittedName>
        <fullName evidence="2">Uncharacterized protein</fullName>
    </submittedName>
</protein>
<dbReference type="OrthoDB" id="886485at2"/>
<gene>
    <name evidence="2" type="ORF">EI290_10070</name>
</gene>
<dbReference type="EMBL" id="RWIS01000006">
    <property type="protein sequence ID" value="RSK33054.1"/>
    <property type="molecule type" value="Genomic_DNA"/>
</dbReference>
<organism evidence="2 3">
    <name type="scientific">Hymenobacter metallilatus</name>
    <dbReference type="NCBI Taxonomy" id="2493666"/>
    <lineage>
        <taxon>Bacteria</taxon>
        <taxon>Pseudomonadati</taxon>
        <taxon>Bacteroidota</taxon>
        <taxon>Cytophagia</taxon>
        <taxon>Cytophagales</taxon>
        <taxon>Hymenobacteraceae</taxon>
        <taxon>Hymenobacter</taxon>
    </lineage>
</organism>
<dbReference type="Proteomes" id="UP000280066">
    <property type="component" value="Unassembled WGS sequence"/>
</dbReference>
<sequence length="124" mass="13913">MAVTIPRNDHRAVWYFLIGLGLGILTDALYPAPHHTIRYSLGFLLGTLIMSVPIGLVCWAVWRGHYWAKALVIAVTLYGFARPLLHFSELRAPQVTPRFVLLMVSLTPRLAAVGIIARDLLRRP</sequence>
<reference evidence="2 3" key="1">
    <citation type="submission" date="2018-12" db="EMBL/GenBank/DDBJ databases">
        <authorList>
            <person name="Feng G."/>
            <person name="Zhu H."/>
        </authorList>
    </citation>
    <scope>NUCLEOTIDE SEQUENCE [LARGE SCALE GENOMIC DNA]</scope>
    <source>
        <strain evidence="2 3">9PBR-2</strain>
    </source>
</reference>
<proteinExistence type="predicted"/>
<feature type="transmembrane region" description="Helical" evidence="1">
    <location>
        <begin position="99"/>
        <end position="117"/>
    </location>
</feature>
<keyword evidence="1" id="KW-0472">Membrane</keyword>
<evidence type="ECO:0000313" key="3">
    <source>
        <dbReference type="Proteomes" id="UP000280066"/>
    </source>
</evidence>
<keyword evidence="3" id="KW-1185">Reference proteome</keyword>
<accession>A0A3R9M8P3</accession>
<comment type="caution">
    <text evidence="2">The sequence shown here is derived from an EMBL/GenBank/DDBJ whole genome shotgun (WGS) entry which is preliminary data.</text>
</comment>
<evidence type="ECO:0000256" key="1">
    <source>
        <dbReference type="SAM" id="Phobius"/>
    </source>
</evidence>